<dbReference type="STRING" id="742725.HMPREF9450_00561"/>
<keyword evidence="5 6" id="KW-0472">Membrane</keyword>
<protein>
    <recommendedName>
        <fullName evidence="9">Polysaccharide biosynthesis protein C-terminal domain-containing protein</fullName>
    </recommendedName>
</protein>
<dbReference type="eggNOG" id="COG2244">
    <property type="taxonomic scope" value="Bacteria"/>
</dbReference>
<feature type="transmembrane region" description="Helical" evidence="6">
    <location>
        <begin position="274"/>
        <end position="294"/>
    </location>
</feature>
<keyword evidence="2" id="KW-1003">Cell membrane</keyword>
<evidence type="ECO:0000256" key="5">
    <source>
        <dbReference type="ARBA" id="ARBA00023136"/>
    </source>
</evidence>
<dbReference type="PATRIC" id="fig|742725.3.peg.610"/>
<feature type="transmembrane region" description="Helical" evidence="6">
    <location>
        <begin position="315"/>
        <end position="339"/>
    </location>
</feature>
<dbReference type="InterPro" id="IPR050833">
    <property type="entry name" value="Poly_Biosynth_Transport"/>
</dbReference>
<evidence type="ECO:0008006" key="9">
    <source>
        <dbReference type="Google" id="ProtNLM"/>
    </source>
</evidence>
<feature type="transmembrane region" description="Helical" evidence="6">
    <location>
        <begin position="378"/>
        <end position="399"/>
    </location>
</feature>
<dbReference type="AlphaFoldDB" id="G5H6K1"/>
<dbReference type="GO" id="GO:0005886">
    <property type="term" value="C:plasma membrane"/>
    <property type="evidence" value="ECO:0007669"/>
    <property type="project" value="UniProtKB-SubCell"/>
</dbReference>
<proteinExistence type="predicted"/>
<evidence type="ECO:0000256" key="4">
    <source>
        <dbReference type="ARBA" id="ARBA00022989"/>
    </source>
</evidence>
<reference evidence="7 8" key="1">
    <citation type="submission" date="2011-08" db="EMBL/GenBank/DDBJ databases">
        <title>The Genome Sequence of Alistipes indistinctus YIT 12060.</title>
        <authorList>
            <consortium name="The Broad Institute Genome Sequencing Platform"/>
            <person name="Earl A."/>
            <person name="Ward D."/>
            <person name="Feldgarden M."/>
            <person name="Gevers D."/>
            <person name="Morotomi M."/>
            <person name="Young S.K."/>
            <person name="Zeng Q."/>
            <person name="Gargeya S."/>
            <person name="Fitzgerald M."/>
            <person name="Haas B."/>
            <person name="Abouelleil A."/>
            <person name="Alvarado L."/>
            <person name="Arachchi H.M."/>
            <person name="Berlin A."/>
            <person name="Brown A."/>
            <person name="Chapman S.B."/>
            <person name="Chen Z."/>
            <person name="Dunbar C."/>
            <person name="Freedman E."/>
            <person name="Gearin G."/>
            <person name="Gellesch M."/>
            <person name="Goldberg J."/>
            <person name="Griggs A."/>
            <person name="Gujja S."/>
            <person name="Heiman D."/>
            <person name="Howarth C."/>
            <person name="Larson L."/>
            <person name="Lui A."/>
            <person name="MacDonald P.J.P."/>
            <person name="Montmayeur A."/>
            <person name="Murphy C."/>
            <person name="Neiman D."/>
            <person name="Pearson M."/>
            <person name="Priest M."/>
            <person name="Roberts A."/>
            <person name="Saif S."/>
            <person name="Shea T."/>
            <person name="Shenoy N."/>
            <person name="Sisk P."/>
            <person name="Stolte C."/>
            <person name="Sykes S."/>
            <person name="Wortman J."/>
            <person name="Nusbaum C."/>
            <person name="Birren B."/>
        </authorList>
    </citation>
    <scope>NUCLEOTIDE SEQUENCE [LARGE SCALE GENOMIC DNA]</scope>
    <source>
        <strain evidence="7 8">YIT 12060</strain>
    </source>
</reference>
<dbReference type="PANTHER" id="PTHR30250:SF30">
    <property type="entry name" value="LIPID III FLIPPASE"/>
    <property type="match status" value="1"/>
</dbReference>
<dbReference type="RefSeq" id="WP_009133367.1">
    <property type="nucleotide sequence ID" value="NZ_CP102250.1"/>
</dbReference>
<dbReference type="Proteomes" id="UP000006008">
    <property type="component" value="Unassembled WGS sequence"/>
</dbReference>
<evidence type="ECO:0000256" key="6">
    <source>
        <dbReference type="SAM" id="Phobius"/>
    </source>
</evidence>
<dbReference type="Pfam" id="PF01943">
    <property type="entry name" value="Polysacc_synt"/>
    <property type="match status" value="1"/>
</dbReference>
<dbReference type="PANTHER" id="PTHR30250">
    <property type="entry name" value="PST FAMILY PREDICTED COLANIC ACID TRANSPORTER"/>
    <property type="match status" value="1"/>
</dbReference>
<sequence length="432" mass="48408">MSPFGALKELIGRFCRSELVKVFSLSSVATLVKMLTGLISTKVVAVLIGPGGVALLGQLNNLVYIVQYLASGAINNGVVKYVSEHKGSVGKVRTLLTNALLVTVVCSLACGTAMIACHRRLSRWIMLSDEYGYIFIVFGVTVILYAFNMLLLSIVNGYREYKMFIRINVANSLAGLVFAVVLTLLYGLPGALIGATTYQSAVFFVTLYMVRRKPWARWSYFRGRIDRSIIRNYLKYALMTLVSIGTMPVAQILIRRYIMLDLSELEAGWWEAMNRISNIYLLVVTTSFSVYYLPRLSEITEPNEVRREIGKAFKVIIPLLLTGFVLVYLCRFLIIRILFTSEFLPMAKLFGWQMGSDLFKIGCYILTYVMIAKARTVVYVTTEIVFTIIYIGLACQLMQTSAGIIGVTQAGMAAYLLHMGVVYLYLRKIGYV</sequence>
<dbReference type="InterPro" id="IPR002797">
    <property type="entry name" value="Polysacc_synth"/>
</dbReference>
<keyword evidence="8" id="KW-1185">Reference proteome</keyword>
<gene>
    <name evidence="7" type="ORF">HMPREF9450_00561</name>
</gene>
<name>G5H6K1_9BACT</name>
<evidence type="ECO:0000256" key="2">
    <source>
        <dbReference type="ARBA" id="ARBA00022475"/>
    </source>
</evidence>
<feature type="transmembrane region" description="Helical" evidence="6">
    <location>
        <begin position="95"/>
        <end position="116"/>
    </location>
</feature>
<evidence type="ECO:0000256" key="3">
    <source>
        <dbReference type="ARBA" id="ARBA00022692"/>
    </source>
</evidence>
<comment type="subcellular location">
    <subcellularLocation>
        <location evidence="1">Cell membrane</location>
        <topology evidence="1">Multi-pass membrane protein</topology>
    </subcellularLocation>
</comment>
<dbReference type="EMBL" id="ADLD01000005">
    <property type="protein sequence ID" value="EHB93012.1"/>
    <property type="molecule type" value="Genomic_DNA"/>
</dbReference>
<feature type="transmembrane region" description="Helical" evidence="6">
    <location>
        <begin position="131"/>
        <end position="155"/>
    </location>
</feature>
<evidence type="ECO:0000256" key="1">
    <source>
        <dbReference type="ARBA" id="ARBA00004651"/>
    </source>
</evidence>
<evidence type="ECO:0000313" key="8">
    <source>
        <dbReference type="Proteomes" id="UP000006008"/>
    </source>
</evidence>
<dbReference type="OrthoDB" id="9769862at2"/>
<feature type="transmembrane region" description="Helical" evidence="6">
    <location>
        <begin position="351"/>
        <end position="371"/>
    </location>
</feature>
<evidence type="ECO:0000313" key="7">
    <source>
        <dbReference type="EMBL" id="EHB93012.1"/>
    </source>
</evidence>
<dbReference type="GeneID" id="92816981"/>
<keyword evidence="4 6" id="KW-1133">Transmembrane helix</keyword>
<organism evidence="7 8">
    <name type="scientific">Alistipes indistinctus YIT 12060</name>
    <dbReference type="NCBI Taxonomy" id="742725"/>
    <lineage>
        <taxon>Bacteria</taxon>
        <taxon>Pseudomonadati</taxon>
        <taxon>Bacteroidota</taxon>
        <taxon>Bacteroidia</taxon>
        <taxon>Bacteroidales</taxon>
        <taxon>Rikenellaceae</taxon>
        <taxon>Alistipes</taxon>
    </lineage>
</organism>
<dbReference type="CDD" id="cd13125">
    <property type="entry name" value="MATE_like_10"/>
    <property type="match status" value="1"/>
</dbReference>
<dbReference type="GO" id="GO:0009246">
    <property type="term" value="P:enterobacterial common antigen biosynthetic process"/>
    <property type="evidence" value="ECO:0007669"/>
    <property type="project" value="InterPro"/>
</dbReference>
<feature type="transmembrane region" description="Helical" evidence="6">
    <location>
        <begin position="35"/>
        <end position="56"/>
    </location>
</feature>
<accession>G5H6K1</accession>
<feature type="transmembrane region" description="Helical" evidence="6">
    <location>
        <begin position="167"/>
        <end position="186"/>
    </location>
</feature>
<feature type="transmembrane region" description="Helical" evidence="6">
    <location>
        <begin position="405"/>
        <end position="426"/>
    </location>
</feature>
<dbReference type="InterPro" id="IPR044550">
    <property type="entry name" value="WzxE"/>
</dbReference>
<dbReference type="HOGENOM" id="CLU_042154_0_0_10"/>
<feature type="transmembrane region" description="Helical" evidence="6">
    <location>
        <begin position="192"/>
        <end position="211"/>
    </location>
</feature>
<feature type="transmembrane region" description="Helical" evidence="6">
    <location>
        <begin position="232"/>
        <end position="254"/>
    </location>
</feature>
<keyword evidence="3 6" id="KW-0812">Transmembrane</keyword>
<comment type="caution">
    <text evidence="7">The sequence shown here is derived from an EMBL/GenBank/DDBJ whole genome shotgun (WGS) entry which is preliminary data.</text>
</comment>